<dbReference type="InterPro" id="IPR044992">
    <property type="entry name" value="ChyE-like"/>
</dbReference>
<dbReference type="Pfam" id="PF00117">
    <property type="entry name" value="GATase"/>
    <property type="match status" value="1"/>
</dbReference>
<reference evidence="2 3" key="1">
    <citation type="submission" date="2016-04" db="EMBL/GenBank/DDBJ databases">
        <title>A degradative enzymes factory behind the ericoid mycorrhizal symbiosis.</title>
        <authorList>
            <consortium name="DOE Joint Genome Institute"/>
            <person name="Martino E."/>
            <person name="Morin E."/>
            <person name="Grelet G."/>
            <person name="Kuo A."/>
            <person name="Kohler A."/>
            <person name="Daghino S."/>
            <person name="Barry K."/>
            <person name="Choi C."/>
            <person name="Cichocki N."/>
            <person name="Clum A."/>
            <person name="Copeland A."/>
            <person name="Hainaut M."/>
            <person name="Haridas S."/>
            <person name="Labutti K."/>
            <person name="Lindquist E."/>
            <person name="Lipzen A."/>
            <person name="Khouja H.-R."/>
            <person name="Murat C."/>
            <person name="Ohm R."/>
            <person name="Olson A."/>
            <person name="Spatafora J."/>
            <person name="Veneault-Fourrey C."/>
            <person name="Henrissat B."/>
            <person name="Grigoriev I."/>
            <person name="Martin F."/>
            <person name="Perotto S."/>
        </authorList>
    </citation>
    <scope>NUCLEOTIDE SEQUENCE [LARGE SCALE GENOMIC DNA]</scope>
    <source>
        <strain evidence="2 3">F</strain>
    </source>
</reference>
<dbReference type="Proteomes" id="UP000235786">
    <property type="component" value="Unassembled WGS sequence"/>
</dbReference>
<keyword evidence="3" id="KW-1185">Reference proteome</keyword>
<dbReference type="Gene3D" id="3.40.50.880">
    <property type="match status" value="1"/>
</dbReference>
<proteinExistence type="predicted"/>
<dbReference type="PANTHER" id="PTHR42695">
    <property type="entry name" value="GLUTAMINE AMIDOTRANSFERASE YLR126C-RELATED"/>
    <property type="match status" value="1"/>
</dbReference>
<dbReference type="GO" id="GO:0016740">
    <property type="term" value="F:transferase activity"/>
    <property type="evidence" value="ECO:0007669"/>
    <property type="project" value="UniProtKB-KW"/>
</dbReference>
<dbReference type="STRING" id="1149755.A0A2J6RT25"/>
<keyword evidence="2" id="KW-0808">Transferase</keyword>
<dbReference type="InterPro" id="IPR017926">
    <property type="entry name" value="GATASE"/>
</dbReference>
<dbReference type="InterPro" id="IPR029062">
    <property type="entry name" value="Class_I_gatase-like"/>
</dbReference>
<name>A0A2J6RT25_HYAVF</name>
<dbReference type="GO" id="GO:0005634">
    <property type="term" value="C:nucleus"/>
    <property type="evidence" value="ECO:0007669"/>
    <property type="project" value="TreeGrafter"/>
</dbReference>
<dbReference type="GO" id="GO:0005829">
    <property type="term" value="C:cytosol"/>
    <property type="evidence" value="ECO:0007669"/>
    <property type="project" value="TreeGrafter"/>
</dbReference>
<organism evidence="2 3">
    <name type="scientific">Hyaloscypha variabilis (strain UAMH 11265 / GT02V1 / F)</name>
    <name type="common">Meliniomyces variabilis</name>
    <dbReference type="NCBI Taxonomy" id="1149755"/>
    <lineage>
        <taxon>Eukaryota</taxon>
        <taxon>Fungi</taxon>
        <taxon>Dikarya</taxon>
        <taxon>Ascomycota</taxon>
        <taxon>Pezizomycotina</taxon>
        <taxon>Leotiomycetes</taxon>
        <taxon>Helotiales</taxon>
        <taxon>Hyaloscyphaceae</taxon>
        <taxon>Hyaloscypha</taxon>
        <taxon>Hyaloscypha variabilis</taxon>
    </lineage>
</organism>
<accession>A0A2J6RT25</accession>
<keyword evidence="2" id="KW-0315">Glutamine amidotransferase</keyword>
<sequence>MGYISTPKSLKIAILINTDEAPYIPLFKSAYTTLFTTLSPTSTLTFYSPPSHSLPSPSELPTYDLLVIGGGTYVVDEDTPWVVEELEFMKNVLENYPDLKIVAICFGHQKLCQAFGGELGWNKAGKAELGIITLPLTPAGTKFFPFASTASLKLHELHRKEIATPAPGFMALAENNQVCLSEGGKILTFQGHPEMSVELAKKLMESESLYTKWLSGEELGALREGAGGVHDGLAIWRRVLEWVRE</sequence>
<gene>
    <name evidence="2" type="ORF">L207DRAFT_582099</name>
</gene>
<evidence type="ECO:0000313" key="3">
    <source>
        <dbReference type="Proteomes" id="UP000235786"/>
    </source>
</evidence>
<dbReference type="SUPFAM" id="SSF52317">
    <property type="entry name" value="Class I glutamine amidotransferase-like"/>
    <property type="match status" value="1"/>
</dbReference>
<dbReference type="OrthoDB" id="92161at2759"/>
<dbReference type="EMBL" id="KZ613944">
    <property type="protein sequence ID" value="PMD41669.1"/>
    <property type="molecule type" value="Genomic_DNA"/>
</dbReference>
<evidence type="ECO:0000259" key="1">
    <source>
        <dbReference type="Pfam" id="PF00117"/>
    </source>
</evidence>
<feature type="domain" description="Glutamine amidotransferase" evidence="1">
    <location>
        <begin position="60"/>
        <end position="202"/>
    </location>
</feature>
<protein>
    <submittedName>
        <fullName evidence="2">Class I glutamine amidotransferase-like protein</fullName>
    </submittedName>
</protein>
<dbReference type="AlphaFoldDB" id="A0A2J6RT25"/>
<dbReference type="PANTHER" id="PTHR42695:SF5">
    <property type="entry name" value="GLUTAMINE AMIDOTRANSFERASE YLR126C-RELATED"/>
    <property type="match status" value="1"/>
</dbReference>
<evidence type="ECO:0000313" key="2">
    <source>
        <dbReference type="EMBL" id="PMD41669.1"/>
    </source>
</evidence>
<dbReference type="PROSITE" id="PS51273">
    <property type="entry name" value="GATASE_TYPE_1"/>
    <property type="match status" value="1"/>
</dbReference>